<keyword evidence="6" id="KW-0106">Calcium</keyword>
<dbReference type="SUPFAM" id="SSF49899">
    <property type="entry name" value="Concanavalin A-like lectins/glucanases"/>
    <property type="match status" value="1"/>
</dbReference>
<evidence type="ECO:0000256" key="6">
    <source>
        <dbReference type="ARBA" id="ARBA00022837"/>
    </source>
</evidence>
<dbReference type="OrthoDB" id="8660908at2"/>
<evidence type="ECO:0000256" key="7">
    <source>
        <dbReference type="ARBA" id="ARBA00023239"/>
    </source>
</evidence>
<proteinExistence type="inferred from homology"/>
<evidence type="ECO:0000256" key="5">
    <source>
        <dbReference type="ARBA" id="ARBA00022729"/>
    </source>
</evidence>
<dbReference type="InterPro" id="IPR010496">
    <property type="entry name" value="AL/BT2_dom"/>
</dbReference>
<comment type="subcellular location">
    <subcellularLocation>
        <location evidence="2">Secreted</location>
    </subcellularLocation>
</comment>
<comment type="cofactor">
    <cofactor evidence="1">
        <name>Ca(2+)</name>
        <dbReference type="ChEBI" id="CHEBI:29108"/>
    </cofactor>
</comment>
<keyword evidence="7" id="KW-0456">Lyase</keyword>
<dbReference type="GO" id="GO:0046872">
    <property type="term" value="F:metal ion binding"/>
    <property type="evidence" value="ECO:0007669"/>
    <property type="project" value="UniProtKB-KW"/>
</dbReference>
<dbReference type="InterPro" id="IPR011050">
    <property type="entry name" value="Pectin_lyase_fold/virulence"/>
</dbReference>
<reference evidence="11 12" key="1">
    <citation type="submission" date="2017-09" db="EMBL/GenBank/DDBJ databases">
        <authorList>
            <person name="Ehlers B."/>
            <person name="Leendertz F.H."/>
        </authorList>
    </citation>
    <scope>NUCLEOTIDE SEQUENCE [LARGE SCALE GENOMIC DNA]</scope>
    <source>
        <strain evidence="11 12">CGMCC 4.6857</strain>
    </source>
</reference>
<dbReference type="Gene3D" id="2.160.20.10">
    <property type="entry name" value="Single-stranded right-handed beta-helix, Pectin lyase-like"/>
    <property type="match status" value="1"/>
</dbReference>
<dbReference type="InterPro" id="IPR052052">
    <property type="entry name" value="Polysaccharide_Lyase_9"/>
</dbReference>
<dbReference type="RefSeq" id="WP_097323335.1">
    <property type="nucleotide sequence ID" value="NZ_OBDY01000015.1"/>
</dbReference>
<dbReference type="SMART" id="SM00710">
    <property type="entry name" value="PbH1"/>
    <property type="match status" value="5"/>
</dbReference>
<evidence type="ECO:0000256" key="9">
    <source>
        <dbReference type="SAM" id="MobiDB-lite"/>
    </source>
</evidence>
<evidence type="ECO:0000313" key="12">
    <source>
        <dbReference type="Proteomes" id="UP000219612"/>
    </source>
</evidence>
<evidence type="ECO:0000259" key="10">
    <source>
        <dbReference type="Pfam" id="PF06439"/>
    </source>
</evidence>
<feature type="region of interest" description="Disordered" evidence="9">
    <location>
        <begin position="201"/>
        <end position="250"/>
    </location>
</feature>
<evidence type="ECO:0000256" key="8">
    <source>
        <dbReference type="ARBA" id="ARBA00038263"/>
    </source>
</evidence>
<dbReference type="EMBL" id="OBDY01000015">
    <property type="protein sequence ID" value="SNY54233.1"/>
    <property type="molecule type" value="Genomic_DNA"/>
</dbReference>
<dbReference type="Proteomes" id="UP000219612">
    <property type="component" value="Unassembled WGS sequence"/>
</dbReference>
<dbReference type="GO" id="GO:0016837">
    <property type="term" value="F:carbon-oxygen lyase activity, acting on polysaccharides"/>
    <property type="evidence" value="ECO:0007669"/>
    <property type="project" value="TreeGrafter"/>
</dbReference>
<dbReference type="Gene3D" id="2.60.120.560">
    <property type="entry name" value="Exo-inulinase, domain 1"/>
    <property type="match status" value="1"/>
</dbReference>
<dbReference type="Pfam" id="PF06439">
    <property type="entry name" value="3keto-disac_hyd"/>
    <property type="match status" value="1"/>
</dbReference>
<name>A0A285J2E2_9ACTN</name>
<evidence type="ECO:0000256" key="3">
    <source>
        <dbReference type="ARBA" id="ARBA00022525"/>
    </source>
</evidence>
<organism evidence="11 12">
    <name type="scientific">Paractinoplanes atraurantiacus</name>
    <dbReference type="NCBI Taxonomy" id="1036182"/>
    <lineage>
        <taxon>Bacteria</taxon>
        <taxon>Bacillati</taxon>
        <taxon>Actinomycetota</taxon>
        <taxon>Actinomycetes</taxon>
        <taxon>Micromonosporales</taxon>
        <taxon>Micromonosporaceae</taxon>
        <taxon>Paractinoplanes</taxon>
    </lineage>
</organism>
<evidence type="ECO:0000256" key="1">
    <source>
        <dbReference type="ARBA" id="ARBA00001913"/>
    </source>
</evidence>
<dbReference type="PANTHER" id="PTHR40088">
    <property type="entry name" value="PECTATE LYASE (EUROFUNG)"/>
    <property type="match status" value="1"/>
</dbReference>
<dbReference type="InterPro" id="IPR013320">
    <property type="entry name" value="ConA-like_dom_sf"/>
</dbReference>
<evidence type="ECO:0000256" key="4">
    <source>
        <dbReference type="ARBA" id="ARBA00022723"/>
    </source>
</evidence>
<dbReference type="InterPro" id="IPR012334">
    <property type="entry name" value="Pectin_lyas_fold"/>
</dbReference>
<dbReference type="InterPro" id="IPR006626">
    <property type="entry name" value="PbH1"/>
</dbReference>
<evidence type="ECO:0000256" key="2">
    <source>
        <dbReference type="ARBA" id="ARBA00004613"/>
    </source>
</evidence>
<keyword evidence="5" id="KW-0732">Signal</keyword>
<dbReference type="PANTHER" id="PTHR40088:SF1">
    <property type="entry name" value="PECTATE LYASE PEL9"/>
    <property type="match status" value="1"/>
</dbReference>
<dbReference type="SUPFAM" id="SSF51126">
    <property type="entry name" value="Pectin lyase-like"/>
    <property type="match status" value="1"/>
</dbReference>
<gene>
    <name evidence="11" type="ORF">SAMN05421748_11526</name>
</gene>
<dbReference type="GO" id="GO:0016787">
    <property type="term" value="F:hydrolase activity"/>
    <property type="evidence" value="ECO:0007669"/>
    <property type="project" value="InterPro"/>
</dbReference>
<protein>
    <submittedName>
        <fullName evidence="11">Right handed beta helix region</fullName>
    </submittedName>
</protein>
<dbReference type="GO" id="GO:0005576">
    <property type="term" value="C:extracellular region"/>
    <property type="evidence" value="ECO:0007669"/>
    <property type="project" value="UniProtKB-SubCell"/>
</dbReference>
<keyword evidence="4" id="KW-0479">Metal-binding</keyword>
<feature type="compositionally biased region" description="Pro residues" evidence="9">
    <location>
        <begin position="212"/>
        <end position="232"/>
    </location>
</feature>
<keyword evidence="12" id="KW-1185">Reference proteome</keyword>
<keyword evidence="3" id="KW-0964">Secreted</keyword>
<comment type="similarity">
    <text evidence="8">Belongs to the polysaccharide lyase 9 family.</text>
</comment>
<accession>A0A285J2E2</accession>
<feature type="domain" description="3-keto-alpha-glucoside-1,2-lyase/3-keto-2-hydroxy-glucal hydratase" evidence="10">
    <location>
        <begin position="44"/>
        <end position="202"/>
    </location>
</feature>
<dbReference type="AlphaFoldDB" id="A0A285J2E2"/>
<sequence>MSTSPRVRWAAGAGFTAAVVAAGIMISVADAQAATLFSADFESGASGWSKSGGTWSVVADGSQVLQQSDAGSQRAREFAGDTAWTNYAVQARVKATSFGSAAGVVALTARAAGATKMYRLSLTGGNRVQLEAMNGSTVKVLGGISQTISASTWYTLRLAVNGSTISGTVNGTSVGSATDTSIASGRIGLLTESAAGRFDDVVVDSSGGTTPTTPPVTSPPATTPPPTTPPPTSGALYVAPGGSASAPGTQAEPTTLASAITRIAAGGTIYLRGGTYAFAQTVTIAAGNNGTSSARKVLTAYPGETPVLNFSAQAEDPANRGLAVNGNYWHVRGIVVERAGDNGIFVGGSNNILERTITRFNRDSGLQLSRIASDTPNAQWPANNLVLSAESHDNADSDGEDADGFAAKLTVGGGNVFRYAVSHNNIDDGWDLYTKTDTGPIGAVTIEDSLSYNNGTLSDGSQAGAGDRNGYKLGGEDIGVNHTIRRNIAYRNGKHGFTYNRNLGTMTISNNISIDNTERNFSFDGGTSVFRTNTSCRSGSGSNDKIVGDSDSSNQFWSGTNGSRCGTLSGALGWSYAADGKLVVTLGGRVVTP</sequence>
<evidence type="ECO:0000313" key="11">
    <source>
        <dbReference type="EMBL" id="SNY54233.1"/>
    </source>
</evidence>